<keyword evidence="2" id="KW-1003">Cell membrane</keyword>
<evidence type="ECO:0000313" key="9">
    <source>
        <dbReference type="Proteomes" id="UP000321720"/>
    </source>
</evidence>
<keyword evidence="3 7" id="KW-0812">Transmembrane</keyword>
<dbReference type="EMBL" id="BJWG01000010">
    <property type="protein sequence ID" value="GEL95685.1"/>
    <property type="molecule type" value="Genomic_DNA"/>
</dbReference>
<dbReference type="Proteomes" id="UP000321720">
    <property type="component" value="Unassembled WGS sequence"/>
</dbReference>
<evidence type="ECO:0000256" key="2">
    <source>
        <dbReference type="ARBA" id="ARBA00022475"/>
    </source>
</evidence>
<dbReference type="OrthoDB" id="5143175at2"/>
<dbReference type="AlphaFoldDB" id="A0A511JCH7"/>
<dbReference type="RefSeq" id="WP_146843314.1">
    <property type="nucleotide sequence ID" value="NZ_BJWG01000010.1"/>
</dbReference>
<feature type="compositionally biased region" description="Low complexity" evidence="6">
    <location>
        <begin position="11"/>
        <end position="36"/>
    </location>
</feature>
<feature type="transmembrane region" description="Helical" evidence="7">
    <location>
        <begin position="302"/>
        <end position="325"/>
    </location>
</feature>
<evidence type="ECO:0000256" key="6">
    <source>
        <dbReference type="SAM" id="MobiDB-lite"/>
    </source>
</evidence>
<dbReference type="GO" id="GO:0005886">
    <property type="term" value="C:plasma membrane"/>
    <property type="evidence" value="ECO:0007669"/>
    <property type="project" value="UniProtKB-SubCell"/>
</dbReference>
<evidence type="ECO:0000256" key="4">
    <source>
        <dbReference type="ARBA" id="ARBA00022989"/>
    </source>
</evidence>
<sequence>MSAPPDPAVPPRGAGAAHAHAAAQAPDPDAAGPGHVDGARPSLVSRAKALLVWWQQTRPARANARFGARGGGVLTGGIAYATLFSVFAALTFAWTIFMAVLGGNAELRQKVLDAIDEALPGIVDNGSNGGVISPDSLKLTGGLTVAGVVAVVVLMLSALAATGALRTGVRAMFADEAGGGDNAVVGKLRQLVGLAGFAFAILLSVLLTTGATAAAQWVLRALDRGAAANVTLQVVAVLVAFVLDVGVFLLVVRVLAGESPPRRDLVLGALVAGVGIGVIRYLGTSVVAGSATSNPAFAPFAVILTLLVWVNLIARIMLLAAAWVADPPLDRPDEHPDEV</sequence>
<feature type="transmembrane region" description="Helical" evidence="7">
    <location>
        <begin position="264"/>
        <end position="282"/>
    </location>
</feature>
<comment type="subcellular location">
    <subcellularLocation>
        <location evidence="1">Cell membrane</location>
        <topology evidence="1">Multi-pass membrane protein</topology>
    </subcellularLocation>
</comment>
<keyword evidence="9" id="KW-1185">Reference proteome</keyword>
<evidence type="ECO:0000256" key="5">
    <source>
        <dbReference type="ARBA" id="ARBA00023136"/>
    </source>
</evidence>
<dbReference type="PANTHER" id="PTHR30213:SF1">
    <property type="entry name" value="INNER MEMBRANE PROTEIN YHJD"/>
    <property type="match status" value="1"/>
</dbReference>
<evidence type="ECO:0000256" key="3">
    <source>
        <dbReference type="ARBA" id="ARBA00022692"/>
    </source>
</evidence>
<feature type="transmembrane region" description="Helical" evidence="7">
    <location>
        <begin position="230"/>
        <end position="252"/>
    </location>
</feature>
<dbReference type="InterPro" id="IPR017039">
    <property type="entry name" value="Virul_fac_BrkB"/>
</dbReference>
<name>A0A511JCH7_9CELL</name>
<dbReference type="Pfam" id="PF03631">
    <property type="entry name" value="Virul_fac_BrkB"/>
    <property type="match status" value="1"/>
</dbReference>
<feature type="region of interest" description="Disordered" evidence="6">
    <location>
        <begin position="1"/>
        <end position="38"/>
    </location>
</feature>
<feature type="transmembrane region" description="Helical" evidence="7">
    <location>
        <begin position="78"/>
        <end position="101"/>
    </location>
</feature>
<evidence type="ECO:0000256" key="7">
    <source>
        <dbReference type="SAM" id="Phobius"/>
    </source>
</evidence>
<gene>
    <name evidence="8" type="ORF">CCO02nite_23430</name>
</gene>
<evidence type="ECO:0000256" key="1">
    <source>
        <dbReference type="ARBA" id="ARBA00004651"/>
    </source>
</evidence>
<protein>
    <submittedName>
        <fullName evidence="8">Ribonuclease</fullName>
    </submittedName>
</protein>
<feature type="transmembrane region" description="Helical" evidence="7">
    <location>
        <begin position="191"/>
        <end position="218"/>
    </location>
</feature>
<organism evidence="8 9">
    <name type="scientific">Cellulomonas composti</name>
    <dbReference type="NCBI Taxonomy" id="266130"/>
    <lineage>
        <taxon>Bacteria</taxon>
        <taxon>Bacillati</taxon>
        <taxon>Actinomycetota</taxon>
        <taxon>Actinomycetes</taxon>
        <taxon>Micrococcales</taxon>
        <taxon>Cellulomonadaceae</taxon>
        <taxon>Cellulomonas</taxon>
    </lineage>
</organism>
<comment type="caution">
    <text evidence="8">The sequence shown here is derived from an EMBL/GenBank/DDBJ whole genome shotgun (WGS) entry which is preliminary data.</text>
</comment>
<proteinExistence type="predicted"/>
<dbReference type="PANTHER" id="PTHR30213">
    <property type="entry name" value="INNER MEMBRANE PROTEIN YHJD"/>
    <property type="match status" value="1"/>
</dbReference>
<keyword evidence="5 7" id="KW-0472">Membrane</keyword>
<feature type="compositionally biased region" description="Pro residues" evidence="6">
    <location>
        <begin position="1"/>
        <end position="10"/>
    </location>
</feature>
<reference evidence="8 9" key="1">
    <citation type="submission" date="2019-07" db="EMBL/GenBank/DDBJ databases">
        <title>Whole genome shotgun sequence of Cellulomonas composti NBRC 100758.</title>
        <authorList>
            <person name="Hosoyama A."/>
            <person name="Uohara A."/>
            <person name="Ohji S."/>
            <person name="Ichikawa N."/>
        </authorList>
    </citation>
    <scope>NUCLEOTIDE SEQUENCE [LARGE SCALE GENOMIC DNA]</scope>
    <source>
        <strain evidence="8 9">NBRC 100758</strain>
    </source>
</reference>
<accession>A0A511JCH7</accession>
<evidence type="ECO:0000313" key="8">
    <source>
        <dbReference type="EMBL" id="GEL95685.1"/>
    </source>
</evidence>
<feature type="transmembrane region" description="Helical" evidence="7">
    <location>
        <begin position="143"/>
        <end position="165"/>
    </location>
</feature>
<keyword evidence="4 7" id="KW-1133">Transmembrane helix</keyword>